<keyword evidence="4" id="KW-1185">Reference proteome</keyword>
<evidence type="ECO:0000256" key="1">
    <source>
        <dbReference type="ARBA" id="ARBA00023186"/>
    </source>
</evidence>
<dbReference type="SUPFAM" id="SSF46565">
    <property type="entry name" value="Chaperone J-domain"/>
    <property type="match status" value="1"/>
</dbReference>
<dbReference type="Gene3D" id="1.10.287.110">
    <property type="entry name" value="DnaJ domain"/>
    <property type="match status" value="1"/>
</dbReference>
<evidence type="ECO:0000259" key="2">
    <source>
        <dbReference type="PROSITE" id="PS50076"/>
    </source>
</evidence>
<gene>
    <name evidence="3" type="ORF">L484_021065</name>
</gene>
<dbReference type="FunFam" id="2.60.260.20:FF:000002">
    <property type="entry name" value="Dnaj homolog subfamily b member"/>
    <property type="match status" value="1"/>
</dbReference>
<feature type="domain" description="J" evidence="2">
    <location>
        <begin position="4"/>
        <end position="70"/>
    </location>
</feature>
<dbReference type="GO" id="GO:0005829">
    <property type="term" value="C:cytosol"/>
    <property type="evidence" value="ECO:0007669"/>
    <property type="project" value="TreeGrafter"/>
</dbReference>
<dbReference type="Pfam" id="PF00226">
    <property type="entry name" value="DnaJ"/>
    <property type="match status" value="1"/>
</dbReference>
<dbReference type="GO" id="GO:0006457">
    <property type="term" value="P:protein folding"/>
    <property type="evidence" value="ECO:0007669"/>
    <property type="project" value="InterPro"/>
</dbReference>
<dbReference type="InterPro" id="IPR008971">
    <property type="entry name" value="HSP40/DnaJ_pept-bd"/>
</dbReference>
<dbReference type="PROSITE" id="PS00636">
    <property type="entry name" value="DNAJ_1"/>
    <property type="match status" value="1"/>
</dbReference>
<accession>W9RBY7</accession>
<dbReference type="PROSITE" id="PS50076">
    <property type="entry name" value="DNAJ_2"/>
    <property type="match status" value="1"/>
</dbReference>
<dbReference type="FunFam" id="2.60.260.20:FF:000030">
    <property type="entry name" value="DNAJ heat shock family protein"/>
    <property type="match status" value="1"/>
</dbReference>
<dbReference type="CDD" id="cd06257">
    <property type="entry name" value="DnaJ"/>
    <property type="match status" value="1"/>
</dbReference>
<dbReference type="Pfam" id="PF01556">
    <property type="entry name" value="DnaJ_C"/>
    <property type="match status" value="1"/>
</dbReference>
<dbReference type="EMBL" id="KE344492">
    <property type="protein sequence ID" value="EXB63794.1"/>
    <property type="molecule type" value="Genomic_DNA"/>
</dbReference>
<protein>
    <submittedName>
        <fullName evidence="3">DnaJ homolog subfamily B member 4</fullName>
    </submittedName>
</protein>
<dbReference type="eggNOG" id="KOG0714">
    <property type="taxonomic scope" value="Eukaryota"/>
</dbReference>
<dbReference type="GO" id="GO:0051082">
    <property type="term" value="F:unfolded protein binding"/>
    <property type="evidence" value="ECO:0007669"/>
    <property type="project" value="InterPro"/>
</dbReference>
<evidence type="ECO:0000313" key="4">
    <source>
        <dbReference type="Proteomes" id="UP000030645"/>
    </source>
</evidence>
<dbReference type="Gene3D" id="2.60.260.20">
    <property type="entry name" value="Urease metallochaperone UreE, N-terminal domain"/>
    <property type="match status" value="2"/>
</dbReference>
<name>W9RBY7_9ROSA</name>
<dbReference type="InterPro" id="IPR051339">
    <property type="entry name" value="DnaJ_subfamily_B"/>
</dbReference>
<dbReference type="InterPro" id="IPR001623">
    <property type="entry name" value="DnaJ_domain"/>
</dbReference>
<keyword evidence="1" id="KW-0143">Chaperone</keyword>
<evidence type="ECO:0000313" key="3">
    <source>
        <dbReference type="EMBL" id="EXB63794.1"/>
    </source>
</evidence>
<dbReference type="OrthoDB" id="550424at2759"/>
<dbReference type="Proteomes" id="UP000030645">
    <property type="component" value="Unassembled WGS sequence"/>
</dbReference>
<proteinExistence type="predicted"/>
<dbReference type="SUPFAM" id="SSF49493">
    <property type="entry name" value="HSP40/DnaJ peptide-binding domain"/>
    <property type="match status" value="2"/>
</dbReference>
<dbReference type="GO" id="GO:0051087">
    <property type="term" value="F:protein-folding chaperone binding"/>
    <property type="evidence" value="ECO:0007669"/>
    <property type="project" value="TreeGrafter"/>
</dbReference>
<dbReference type="InterPro" id="IPR036869">
    <property type="entry name" value="J_dom_sf"/>
</dbReference>
<dbReference type="PANTHER" id="PTHR24078:SF175">
    <property type="entry name" value="DNAJ HEAT SHOCK FAMILY PROTEIN"/>
    <property type="match status" value="1"/>
</dbReference>
<dbReference type="KEGG" id="mnt:21403932"/>
<dbReference type="AlphaFoldDB" id="W9RBY7"/>
<dbReference type="InterPro" id="IPR002939">
    <property type="entry name" value="DnaJ_C"/>
</dbReference>
<reference evidence="4" key="1">
    <citation type="submission" date="2013-01" db="EMBL/GenBank/DDBJ databases">
        <title>Draft Genome Sequence of a Mulberry Tree, Morus notabilis C.K. Schneid.</title>
        <authorList>
            <person name="He N."/>
            <person name="Zhao S."/>
        </authorList>
    </citation>
    <scope>NUCLEOTIDE SEQUENCE</scope>
</reference>
<sequence>MGVDYYEVLKVKRDATEEELKKAYRRLAMKYHPDKNPVNEKEAEARFKLVSEAYDVLSDPNRRQIYDLYGDGALKFVEFPPSPSSSDADDVFAEFFGGRGRANGNGEFRRQKSRKAPAIEEKLGCSLEELYKGTRKKMTVSRKVLDDFGKPKTVDEVLKISIKPGWKKGTKITFPEKGDEEPGVTPADLIFVIEEKPHPVFRRDGNNLVVKQKISLLDALTGKTLNLTTLDGRILTIPITDVVKPGHEVVIQNEGMPISKDPTKKGNLTIKFDVVFPSRLNAEQKSDLRRVLGRAES</sequence>
<dbReference type="InterPro" id="IPR018253">
    <property type="entry name" value="DnaJ_domain_CS"/>
</dbReference>
<dbReference type="PRINTS" id="PR00625">
    <property type="entry name" value="JDOMAIN"/>
</dbReference>
<organism evidence="3 4">
    <name type="scientific">Morus notabilis</name>
    <dbReference type="NCBI Taxonomy" id="981085"/>
    <lineage>
        <taxon>Eukaryota</taxon>
        <taxon>Viridiplantae</taxon>
        <taxon>Streptophyta</taxon>
        <taxon>Embryophyta</taxon>
        <taxon>Tracheophyta</taxon>
        <taxon>Spermatophyta</taxon>
        <taxon>Magnoliopsida</taxon>
        <taxon>eudicotyledons</taxon>
        <taxon>Gunneridae</taxon>
        <taxon>Pentapetalae</taxon>
        <taxon>rosids</taxon>
        <taxon>fabids</taxon>
        <taxon>Rosales</taxon>
        <taxon>Moraceae</taxon>
        <taxon>Moreae</taxon>
        <taxon>Morus</taxon>
    </lineage>
</organism>
<dbReference type="SMART" id="SM00271">
    <property type="entry name" value="DnaJ"/>
    <property type="match status" value="1"/>
</dbReference>
<dbReference type="PANTHER" id="PTHR24078">
    <property type="entry name" value="DNAJ HOMOLOG SUBFAMILY C MEMBER"/>
    <property type="match status" value="1"/>
</dbReference>
<dbReference type="STRING" id="981085.W9RBY7"/>
<dbReference type="CDD" id="cd10747">
    <property type="entry name" value="DnaJ_C"/>
    <property type="match status" value="1"/>
</dbReference>